<dbReference type="Pfam" id="PF07661">
    <property type="entry name" value="MORN_2"/>
    <property type="match status" value="8"/>
</dbReference>
<reference evidence="2" key="1">
    <citation type="submission" date="2020-09" db="EMBL/GenBank/DDBJ databases">
        <title>Taishania pollutisoli gen. nov., sp. nov., Isolated from Tetrabromobisphenol A-Contaminated Soil.</title>
        <authorList>
            <person name="Chen Q."/>
        </authorList>
    </citation>
    <scope>NUCLEOTIDE SEQUENCE</scope>
    <source>
        <strain evidence="2">CZZ-1</strain>
    </source>
</reference>
<comment type="caution">
    <text evidence="2">The sequence shown here is derived from an EMBL/GenBank/DDBJ whole genome shotgun (WGS) entry which is preliminary data.</text>
</comment>
<proteinExistence type="predicted"/>
<dbReference type="SUPFAM" id="SSF82185">
    <property type="entry name" value="Histone H3 K4-specific methyltransferase SET7/9 N-terminal domain"/>
    <property type="match status" value="4"/>
</dbReference>
<evidence type="ECO:0000313" key="2">
    <source>
        <dbReference type="EMBL" id="MBC9813868.1"/>
    </source>
</evidence>
<accession>A0A8J6U1A1</accession>
<evidence type="ECO:0000256" key="1">
    <source>
        <dbReference type="SAM" id="SignalP"/>
    </source>
</evidence>
<dbReference type="EMBL" id="JACVEL010000018">
    <property type="protein sequence ID" value="MBC9813868.1"/>
    <property type="molecule type" value="Genomic_DNA"/>
</dbReference>
<keyword evidence="3" id="KW-1185">Reference proteome</keyword>
<dbReference type="PANTHER" id="PTHR33706">
    <property type="entry name" value="MORN VARIANT REPEAT PROTEIN"/>
    <property type="match status" value="1"/>
</dbReference>
<protein>
    <recommendedName>
        <fullName evidence="4">Toxin-antitoxin system YwqK family antitoxin</fullName>
    </recommendedName>
</protein>
<feature type="chain" id="PRO_5035196349" description="Toxin-antitoxin system YwqK family antitoxin" evidence="1">
    <location>
        <begin position="19"/>
        <end position="573"/>
    </location>
</feature>
<dbReference type="Gene3D" id="2.20.110.10">
    <property type="entry name" value="Histone H3 K4-specific methyltransferase SET7/9 N-terminal domain"/>
    <property type="match status" value="7"/>
</dbReference>
<feature type="signal peptide" evidence="1">
    <location>
        <begin position="1"/>
        <end position="18"/>
    </location>
</feature>
<dbReference type="InterPro" id="IPR011652">
    <property type="entry name" value="MORN_2"/>
</dbReference>
<dbReference type="PANTHER" id="PTHR33706:SF1">
    <property type="entry name" value="TPR REPEAT PROTEIN"/>
    <property type="match status" value="1"/>
</dbReference>
<dbReference type="Proteomes" id="UP000652681">
    <property type="component" value="Unassembled WGS sequence"/>
</dbReference>
<dbReference type="RefSeq" id="WP_216714789.1">
    <property type="nucleotide sequence ID" value="NZ_JACVEL010000018.1"/>
</dbReference>
<evidence type="ECO:0000313" key="3">
    <source>
        <dbReference type="Proteomes" id="UP000652681"/>
    </source>
</evidence>
<sequence>MWKLLVLFVLISIQTAFSQVDEYKVQKENLTKKESLFYDFNKTKIQSLGAYYTDKLGATTMKHGKWIYYDRDGKIEEEREYFKDMLHGKVVLYYPNSRPKQEGYFYLNQPDSIYREWNETGRLAVEGNYSYGKPKGTWTYYYLDGRKKSEEKTKDSINLMESFWMPDSNHTQTVKNGTGEMMTFYTTGSLKEWYHYKDGLKHGPFEEWSIYGYKTLTGSFVDGQKDGEWMFAFYSGKTDKISNYKNGKLNGPYKNFYESGKVYAEGQYIDGKKTGKWTWYTSEGTRDMQGTFVDDLQDGDWTYWYPTGEVSYTAHYTKDKKTGQWSYYYKNGKKFKEGPFVDDQKNGVWKTWYEDGTLLMEGAYVNGKESGEWKNYWDDGKLKNVSTFSEGKLNGQWYSYLPDGKMTLEGTYKNGMKTGPWMEYFQNGQPRELKTYKIIKKKSNVNKEGKGSKIIYSSELNGKFQAYSDKDGRIMEEGNYKNGNKVGTWNAYHPGGKMKAVVSNYKNGKLEGEMATYDKRGKIISTCDYKDGLKHGTFKLYDKKGKVTSEKRFSEGMLIIEGQDNRPGSFSPR</sequence>
<dbReference type="Gene3D" id="3.90.930.1">
    <property type="match status" value="1"/>
</dbReference>
<gene>
    <name evidence="2" type="ORF">H9Y05_15435</name>
</gene>
<evidence type="ECO:0008006" key="4">
    <source>
        <dbReference type="Google" id="ProtNLM"/>
    </source>
</evidence>
<name>A0A8J6U1A1_9FLAO</name>
<organism evidence="2 3">
    <name type="scientific">Taishania pollutisoli</name>
    <dbReference type="NCBI Taxonomy" id="2766479"/>
    <lineage>
        <taxon>Bacteria</taxon>
        <taxon>Pseudomonadati</taxon>
        <taxon>Bacteroidota</taxon>
        <taxon>Flavobacteriia</taxon>
        <taxon>Flavobacteriales</taxon>
        <taxon>Crocinitomicaceae</taxon>
        <taxon>Taishania</taxon>
    </lineage>
</organism>
<dbReference type="AlphaFoldDB" id="A0A8J6U1A1"/>
<keyword evidence="1" id="KW-0732">Signal</keyword>